<keyword evidence="7" id="KW-1185">Reference proteome</keyword>
<dbReference type="Gene3D" id="3.40.720.10">
    <property type="entry name" value="Alkaline Phosphatase, subunit A"/>
    <property type="match status" value="1"/>
</dbReference>
<proteinExistence type="inferred from homology"/>
<organism evidence="6 7">
    <name type="scientific">Chitinophaga niastensis</name>
    <dbReference type="NCBI Taxonomy" id="536980"/>
    <lineage>
        <taxon>Bacteria</taxon>
        <taxon>Pseudomonadati</taxon>
        <taxon>Bacteroidota</taxon>
        <taxon>Chitinophagia</taxon>
        <taxon>Chitinophagales</taxon>
        <taxon>Chitinophagaceae</taxon>
        <taxon>Chitinophaga</taxon>
    </lineage>
</organism>
<dbReference type="SUPFAM" id="SSF53649">
    <property type="entry name" value="Alkaline phosphatase-like"/>
    <property type="match status" value="1"/>
</dbReference>
<feature type="domain" description="Sulfatase N-terminal" evidence="5">
    <location>
        <begin position="73"/>
        <end position="448"/>
    </location>
</feature>
<evidence type="ECO:0000256" key="3">
    <source>
        <dbReference type="ARBA" id="ARBA00022801"/>
    </source>
</evidence>
<dbReference type="AlphaFoldDB" id="A0A2P8HNV2"/>
<dbReference type="PANTHER" id="PTHR43108:SF6">
    <property type="entry name" value="N-SULPHOGLUCOSAMINE SULPHOHYDROLASE"/>
    <property type="match status" value="1"/>
</dbReference>
<dbReference type="InterPro" id="IPR017850">
    <property type="entry name" value="Alkaline_phosphatase_core_sf"/>
</dbReference>
<dbReference type="GO" id="GO:0016787">
    <property type="term" value="F:hydrolase activity"/>
    <property type="evidence" value="ECO:0007669"/>
    <property type="project" value="UniProtKB-KW"/>
</dbReference>
<evidence type="ECO:0000313" key="7">
    <source>
        <dbReference type="Proteomes" id="UP000240971"/>
    </source>
</evidence>
<keyword evidence="3" id="KW-0378">Hydrolase</keyword>
<evidence type="ECO:0000256" key="2">
    <source>
        <dbReference type="ARBA" id="ARBA00022729"/>
    </source>
</evidence>
<reference evidence="6 7" key="1">
    <citation type="submission" date="2018-03" db="EMBL/GenBank/DDBJ databases">
        <title>Genomic Encyclopedia of Archaeal and Bacterial Type Strains, Phase II (KMG-II): from individual species to whole genera.</title>
        <authorList>
            <person name="Goeker M."/>
        </authorList>
    </citation>
    <scope>NUCLEOTIDE SEQUENCE [LARGE SCALE GENOMIC DNA]</scope>
    <source>
        <strain evidence="6 7">DSM 24859</strain>
    </source>
</reference>
<dbReference type="EMBL" id="PYAW01000002">
    <property type="protein sequence ID" value="PSL47898.1"/>
    <property type="molecule type" value="Genomic_DNA"/>
</dbReference>
<accession>A0A2P8HNV2</accession>
<dbReference type="PROSITE" id="PS00523">
    <property type="entry name" value="SULFATASE_1"/>
    <property type="match status" value="1"/>
</dbReference>
<keyword evidence="4" id="KW-0325">Glycoprotein</keyword>
<gene>
    <name evidence="6" type="ORF">CLV51_102758</name>
</gene>
<sequence>MIRKIYCWPVKIKKAPHINAGFFITFILKANNHHIYYIGNRTMEYTRFIHKLIPGICICLLSAFAAKSQQSRPNVIYIMSDDHGYQAVSAYGYGLNKTPNIDALAQHGVRFNRAFVTNSICGPSRAVMLTGQYNHLNGMIDNDRQFDSTQNTVARILQGAGYQTAIVGKWHLGTAPQGFNYSCILPGQGNYYNPEFIEQGVQRKIPGYVTNITTDLALTWLDKRDKNKPFFLIYQQKAPHRNWMPEEKYYHLFDSTTFPVPATYFDDYSTRTRAAHEQEMSIARHMDPAYDLKLYSALPDSIKGLSGDWRYIYNRFTPAQKEKWNQAYGPGNDAFHKAHLSGKALDIYKYQRYIKDYLRCVQSVDDNVGRLMTYLKENGLDKNTIIIYTSDQGFYLGEHGWFDKRFMYEESLRTPLIVSWPGVTNTTQVSEDMVMNLDYAETILDMTGTKIPASMQGKSFVPVLKGQQKGVFRDAIYYHYYEVGVHNVAKHVGVRTNRYKLIYFYENKEWEFYDLEKDKQEVNNSYSNPAYKKEIALLKKRLVELKKQYKDNEVIAGLE</sequence>
<dbReference type="InterPro" id="IPR000917">
    <property type="entry name" value="Sulfatase_N"/>
</dbReference>
<keyword evidence="2" id="KW-0732">Signal</keyword>
<comment type="caution">
    <text evidence="6">The sequence shown here is derived from an EMBL/GenBank/DDBJ whole genome shotgun (WGS) entry which is preliminary data.</text>
</comment>
<protein>
    <submittedName>
        <fullName evidence="6">Arylsulfatase A-like enzyme</fullName>
    </submittedName>
</protein>
<evidence type="ECO:0000313" key="6">
    <source>
        <dbReference type="EMBL" id="PSL47898.1"/>
    </source>
</evidence>
<comment type="similarity">
    <text evidence="1">Belongs to the sulfatase family.</text>
</comment>
<dbReference type="Pfam" id="PF00884">
    <property type="entry name" value="Sulfatase"/>
    <property type="match status" value="1"/>
</dbReference>
<dbReference type="PROSITE" id="PS00149">
    <property type="entry name" value="SULFATASE_2"/>
    <property type="match status" value="1"/>
</dbReference>
<evidence type="ECO:0000259" key="5">
    <source>
        <dbReference type="Pfam" id="PF00884"/>
    </source>
</evidence>
<dbReference type="PANTHER" id="PTHR43108">
    <property type="entry name" value="N-ACETYLGLUCOSAMINE-6-SULFATASE FAMILY MEMBER"/>
    <property type="match status" value="1"/>
</dbReference>
<evidence type="ECO:0000256" key="1">
    <source>
        <dbReference type="ARBA" id="ARBA00008779"/>
    </source>
</evidence>
<dbReference type="Proteomes" id="UP000240971">
    <property type="component" value="Unassembled WGS sequence"/>
</dbReference>
<evidence type="ECO:0000256" key="4">
    <source>
        <dbReference type="ARBA" id="ARBA00023180"/>
    </source>
</evidence>
<name>A0A2P8HNV2_CHINA</name>
<dbReference type="CDD" id="cd16031">
    <property type="entry name" value="G6S_like"/>
    <property type="match status" value="1"/>
</dbReference>
<dbReference type="InterPro" id="IPR024607">
    <property type="entry name" value="Sulfatase_CS"/>
</dbReference>